<comment type="caution">
    <text evidence="1">The sequence shown here is derived from an EMBL/GenBank/DDBJ whole genome shotgun (WGS) entry which is preliminary data.</text>
</comment>
<sequence length="204" mass="21901">NERSSDIGVCGSLLPFVSSVSGPCKPLLSGGYRSPQSNYSVGGKVVVLDFVNSSGPMVLDFKNCVTLSVGDATELRQTDSHKSTTSTGFYVSGSYSVRDQCRDYFRQCSSRGISGTRKCTPILLPTDKNGRGANMLFVTKKQNRTMSSSVGSGHHEAADGVNHGGVTGSYIDIGDCEWVCEYCSATFWYGEWVKATPTFKAPLS</sequence>
<reference evidence="1" key="1">
    <citation type="journal article" date="2019" name="Sci. Rep.">
        <title>Draft genome of Tanacetum cinerariifolium, the natural source of mosquito coil.</title>
        <authorList>
            <person name="Yamashiro T."/>
            <person name="Shiraishi A."/>
            <person name="Satake H."/>
            <person name="Nakayama K."/>
        </authorList>
    </citation>
    <scope>NUCLEOTIDE SEQUENCE</scope>
</reference>
<protein>
    <submittedName>
        <fullName evidence="1">Uncharacterized protein</fullName>
    </submittedName>
</protein>
<dbReference type="AlphaFoldDB" id="A0A699KGA1"/>
<name>A0A699KGA1_TANCI</name>
<dbReference type="EMBL" id="BKCJ010503126">
    <property type="protein sequence ID" value="GFA86515.1"/>
    <property type="molecule type" value="Genomic_DNA"/>
</dbReference>
<organism evidence="1">
    <name type="scientific">Tanacetum cinerariifolium</name>
    <name type="common">Dalmatian daisy</name>
    <name type="synonym">Chrysanthemum cinerariifolium</name>
    <dbReference type="NCBI Taxonomy" id="118510"/>
    <lineage>
        <taxon>Eukaryota</taxon>
        <taxon>Viridiplantae</taxon>
        <taxon>Streptophyta</taxon>
        <taxon>Embryophyta</taxon>
        <taxon>Tracheophyta</taxon>
        <taxon>Spermatophyta</taxon>
        <taxon>Magnoliopsida</taxon>
        <taxon>eudicotyledons</taxon>
        <taxon>Gunneridae</taxon>
        <taxon>Pentapetalae</taxon>
        <taxon>asterids</taxon>
        <taxon>campanulids</taxon>
        <taxon>Asterales</taxon>
        <taxon>Asteraceae</taxon>
        <taxon>Asteroideae</taxon>
        <taxon>Anthemideae</taxon>
        <taxon>Anthemidinae</taxon>
        <taxon>Tanacetum</taxon>
    </lineage>
</organism>
<proteinExistence type="predicted"/>
<gene>
    <name evidence="1" type="ORF">Tci_658487</name>
</gene>
<accession>A0A699KGA1</accession>
<feature type="non-terminal residue" evidence="1">
    <location>
        <position position="1"/>
    </location>
</feature>
<evidence type="ECO:0000313" key="1">
    <source>
        <dbReference type="EMBL" id="GFA86515.1"/>
    </source>
</evidence>